<sequence length="154" mass="17719">MNVLDRMIGAHYEGMKQILDRCEGLTEVQLDRPVSGYYDPLAWMSQHQTLRSLLRHTTGASDAPVNEQTVQLFRASLDKSYQELRETIATYEREKMWDMTFVDADCDPPMVFSYGGWIGHVLVFHNYRRIACMMALAQLGVSGLKYFDPIDFQG</sequence>
<accession>A0A068NVW2</accession>
<dbReference type="HOGENOM" id="CLU_1600447_0_0_0"/>
<dbReference type="KEGG" id="fgi:OP10G_4290"/>
<dbReference type="AlphaFoldDB" id="A0A068NVW2"/>
<keyword evidence="2" id="KW-1185">Reference proteome</keyword>
<gene>
    <name evidence="1" type="ORF">OP10G_4290</name>
</gene>
<reference evidence="1 2" key="1">
    <citation type="journal article" date="2014" name="PLoS ONE">
        <title>The first complete genome sequence of the class fimbriimonadia in the phylum armatimonadetes.</title>
        <authorList>
            <person name="Hu Z.Y."/>
            <person name="Wang Y.Z."/>
            <person name="Im W.T."/>
            <person name="Wang S.Y."/>
            <person name="Zhao G.P."/>
            <person name="Zheng H.J."/>
            <person name="Quan Z.X."/>
        </authorList>
    </citation>
    <scope>NUCLEOTIDE SEQUENCE [LARGE SCALE GENOMIC DNA]</scope>
    <source>
        <strain evidence="1">Gsoil 348</strain>
    </source>
</reference>
<protein>
    <submittedName>
        <fullName evidence="1">AraC family transcriptional regulator</fullName>
    </submittedName>
</protein>
<name>A0A068NVW2_FIMGI</name>
<dbReference type="eggNOG" id="COG2318">
    <property type="taxonomic scope" value="Bacteria"/>
</dbReference>
<evidence type="ECO:0000313" key="1">
    <source>
        <dbReference type="EMBL" id="AIE87658.1"/>
    </source>
</evidence>
<evidence type="ECO:0000313" key="2">
    <source>
        <dbReference type="Proteomes" id="UP000027982"/>
    </source>
</evidence>
<dbReference type="EMBL" id="CP007139">
    <property type="protein sequence ID" value="AIE87658.1"/>
    <property type="molecule type" value="Genomic_DNA"/>
</dbReference>
<proteinExistence type="predicted"/>
<dbReference type="Proteomes" id="UP000027982">
    <property type="component" value="Chromosome"/>
</dbReference>
<organism evidence="1 2">
    <name type="scientific">Fimbriimonas ginsengisoli Gsoil 348</name>
    <dbReference type="NCBI Taxonomy" id="661478"/>
    <lineage>
        <taxon>Bacteria</taxon>
        <taxon>Bacillati</taxon>
        <taxon>Armatimonadota</taxon>
        <taxon>Fimbriimonadia</taxon>
        <taxon>Fimbriimonadales</taxon>
        <taxon>Fimbriimonadaceae</taxon>
        <taxon>Fimbriimonas</taxon>
    </lineage>
</organism>